<evidence type="ECO:0000313" key="3">
    <source>
        <dbReference type="Proteomes" id="UP000076722"/>
    </source>
</evidence>
<reference evidence="2 3" key="1">
    <citation type="journal article" date="2016" name="Mol. Biol. Evol.">
        <title>Comparative Genomics of Early-Diverging Mushroom-Forming Fungi Provides Insights into the Origins of Lignocellulose Decay Capabilities.</title>
        <authorList>
            <person name="Nagy L.G."/>
            <person name="Riley R."/>
            <person name="Tritt A."/>
            <person name="Adam C."/>
            <person name="Daum C."/>
            <person name="Floudas D."/>
            <person name="Sun H."/>
            <person name="Yadav J.S."/>
            <person name="Pangilinan J."/>
            <person name="Larsson K.H."/>
            <person name="Matsuura K."/>
            <person name="Barry K."/>
            <person name="Labutti K."/>
            <person name="Kuo R."/>
            <person name="Ohm R.A."/>
            <person name="Bhattacharya S.S."/>
            <person name="Shirouzu T."/>
            <person name="Yoshinaga Y."/>
            <person name="Martin F.M."/>
            <person name="Grigoriev I.V."/>
            <person name="Hibbett D.S."/>
        </authorList>
    </citation>
    <scope>NUCLEOTIDE SEQUENCE [LARGE SCALE GENOMIC DNA]</scope>
    <source>
        <strain evidence="2 3">HHB9708</strain>
    </source>
</reference>
<dbReference type="AlphaFoldDB" id="A0A164NB51"/>
<sequence length="219" mass="24027">MFVSMADAFSKTCSLFVQHSCQLGFRTPLRTALRQGGKLITCARSDRTVYGTLAETPTNLLLPSFSVESIILHHAAIRLRIGPSDPTIDCFREARYHLIKHLIASEGPSASLLPLALNLIRPLPNFSALNGMTITKQYRAVLRQTPAVETTFGIPQSLSPDGGERFRRHRARSPLRNRSTPRHPAGVLLSIGWSDSRLLPMPGDPIYLSSSPGALDSQS</sequence>
<dbReference type="Proteomes" id="UP000076722">
    <property type="component" value="Unassembled WGS sequence"/>
</dbReference>
<dbReference type="EMBL" id="KV419448">
    <property type="protein sequence ID" value="KZS87537.1"/>
    <property type="molecule type" value="Genomic_DNA"/>
</dbReference>
<gene>
    <name evidence="2" type="ORF">SISNIDRAFT_470894</name>
</gene>
<proteinExistence type="predicted"/>
<keyword evidence="3" id="KW-1185">Reference proteome</keyword>
<feature type="region of interest" description="Disordered" evidence="1">
    <location>
        <begin position="153"/>
        <end position="183"/>
    </location>
</feature>
<accession>A0A164NB51</accession>
<evidence type="ECO:0000256" key="1">
    <source>
        <dbReference type="SAM" id="MobiDB-lite"/>
    </source>
</evidence>
<name>A0A164NB51_9AGAM</name>
<feature type="compositionally biased region" description="Basic residues" evidence="1">
    <location>
        <begin position="166"/>
        <end position="181"/>
    </location>
</feature>
<protein>
    <submittedName>
        <fullName evidence="2">Uncharacterized protein</fullName>
    </submittedName>
</protein>
<evidence type="ECO:0000313" key="2">
    <source>
        <dbReference type="EMBL" id="KZS87537.1"/>
    </source>
</evidence>
<organism evidence="2 3">
    <name type="scientific">Sistotremastrum niveocremeum HHB9708</name>
    <dbReference type="NCBI Taxonomy" id="1314777"/>
    <lineage>
        <taxon>Eukaryota</taxon>
        <taxon>Fungi</taxon>
        <taxon>Dikarya</taxon>
        <taxon>Basidiomycota</taxon>
        <taxon>Agaricomycotina</taxon>
        <taxon>Agaricomycetes</taxon>
        <taxon>Sistotremastrales</taxon>
        <taxon>Sistotremastraceae</taxon>
        <taxon>Sertulicium</taxon>
        <taxon>Sertulicium niveocremeum</taxon>
    </lineage>
</organism>